<evidence type="ECO:0000256" key="5">
    <source>
        <dbReference type="RuleBase" id="RU003557"/>
    </source>
</evidence>
<proteinExistence type="inferred from homology"/>
<dbReference type="PATRIC" id="fig|1249552.3.peg.1615"/>
<dbReference type="PANTHER" id="PTHR43365">
    <property type="entry name" value="BLR7806 PROTEIN"/>
    <property type="match status" value="1"/>
</dbReference>
<evidence type="ECO:0000259" key="7">
    <source>
        <dbReference type="Pfam" id="PF02803"/>
    </source>
</evidence>
<feature type="domain" description="Thiolase N-terminal" evidence="6">
    <location>
        <begin position="5"/>
        <end position="259"/>
    </location>
</feature>
<evidence type="ECO:0000256" key="1">
    <source>
        <dbReference type="ARBA" id="ARBA00010982"/>
    </source>
</evidence>
<dbReference type="CDD" id="cd00751">
    <property type="entry name" value="thiolase"/>
    <property type="match status" value="1"/>
</dbReference>
<dbReference type="InterPro" id="IPR002155">
    <property type="entry name" value="Thiolase"/>
</dbReference>
<dbReference type="Proteomes" id="UP000065641">
    <property type="component" value="Chromosome"/>
</dbReference>
<dbReference type="GO" id="GO:0003988">
    <property type="term" value="F:acetyl-CoA C-acyltransferase activity"/>
    <property type="evidence" value="ECO:0007669"/>
    <property type="project" value="UniProtKB-ARBA"/>
</dbReference>
<dbReference type="STRING" id="1249552.PS2015_1610"/>
<evidence type="ECO:0000313" key="9">
    <source>
        <dbReference type="Proteomes" id="UP000065641"/>
    </source>
</evidence>
<dbReference type="InterPro" id="IPR020617">
    <property type="entry name" value="Thiolase_C"/>
</dbReference>
<dbReference type="KEGG" id="pspi:PS2015_1610"/>
<name>A0A0S2KD67_9GAMM</name>
<dbReference type="PROSITE" id="PS00099">
    <property type="entry name" value="THIOLASE_3"/>
    <property type="match status" value="1"/>
</dbReference>
<keyword evidence="3 5" id="KW-0012">Acyltransferase</keyword>
<comment type="similarity">
    <text evidence="1 5">Belongs to the thiolase-like superfamily. Thiolase family.</text>
</comment>
<dbReference type="Pfam" id="PF00108">
    <property type="entry name" value="Thiolase_N"/>
    <property type="match status" value="1"/>
</dbReference>
<dbReference type="Gene3D" id="3.40.47.10">
    <property type="match status" value="2"/>
</dbReference>
<accession>A0A0S2KD67</accession>
<organism evidence="8 9">
    <name type="scientific">Pseudohongiella spirulinae</name>
    <dbReference type="NCBI Taxonomy" id="1249552"/>
    <lineage>
        <taxon>Bacteria</taxon>
        <taxon>Pseudomonadati</taxon>
        <taxon>Pseudomonadota</taxon>
        <taxon>Gammaproteobacteria</taxon>
        <taxon>Pseudomonadales</taxon>
        <taxon>Pseudohongiellaceae</taxon>
        <taxon>Pseudohongiella</taxon>
    </lineage>
</organism>
<dbReference type="InterPro" id="IPR016039">
    <property type="entry name" value="Thiolase-like"/>
</dbReference>
<feature type="domain" description="Thiolase C-terminal" evidence="7">
    <location>
        <begin position="268"/>
        <end position="389"/>
    </location>
</feature>
<keyword evidence="9" id="KW-1185">Reference proteome</keyword>
<dbReference type="InterPro" id="IPR020616">
    <property type="entry name" value="Thiolase_N"/>
</dbReference>
<dbReference type="InterPro" id="IPR020610">
    <property type="entry name" value="Thiolase_AS"/>
</dbReference>
<dbReference type="EMBL" id="CP013189">
    <property type="protein sequence ID" value="ALO46263.1"/>
    <property type="molecule type" value="Genomic_DNA"/>
</dbReference>
<dbReference type="RefSeq" id="WP_058021717.1">
    <property type="nucleotide sequence ID" value="NZ_CP013189.1"/>
</dbReference>
<dbReference type="AlphaFoldDB" id="A0A0S2KD67"/>
<evidence type="ECO:0000256" key="4">
    <source>
        <dbReference type="PIRSR" id="PIRSR000429-1"/>
    </source>
</evidence>
<dbReference type="SUPFAM" id="SSF53901">
    <property type="entry name" value="Thiolase-like"/>
    <property type="match status" value="2"/>
</dbReference>
<reference evidence="8 9" key="1">
    <citation type="submission" date="2015-11" db="EMBL/GenBank/DDBJ databases">
        <authorList>
            <person name="Zhang Y."/>
            <person name="Guo Z."/>
        </authorList>
    </citation>
    <scope>NUCLEOTIDE SEQUENCE [LARGE SCALE GENOMIC DNA]</scope>
    <source>
        <strain evidence="8 9">KCTC 32221</strain>
    </source>
</reference>
<dbReference type="NCBIfam" id="TIGR01930">
    <property type="entry name" value="AcCoA-C-Actrans"/>
    <property type="match status" value="1"/>
</dbReference>
<feature type="active site" description="Acyl-thioester intermediate" evidence="4">
    <location>
        <position position="89"/>
    </location>
</feature>
<dbReference type="OrthoDB" id="9764638at2"/>
<feature type="active site" description="Proton acceptor" evidence="4">
    <location>
        <position position="346"/>
    </location>
</feature>
<dbReference type="PIRSF" id="PIRSF000429">
    <property type="entry name" value="Ac-CoA_Ac_transf"/>
    <property type="match status" value="1"/>
</dbReference>
<feature type="active site" description="Proton acceptor" evidence="4">
    <location>
        <position position="376"/>
    </location>
</feature>
<dbReference type="Pfam" id="PF02803">
    <property type="entry name" value="Thiolase_C"/>
    <property type="match status" value="1"/>
</dbReference>
<evidence type="ECO:0000259" key="6">
    <source>
        <dbReference type="Pfam" id="PF00108"/>
    </source>
</evidence>
<keyword evidence="2 5" id="KW-0808">Transferase</keyword>
<sequence length="395" mass="42051">MGEAYIVGAVRTACGRRNGRLSKIHPIDLGAAVVDELLDRSAVPVMAVDDVIFGCVSQIGAQAGNLGRNVVLASRLDISVPGVTVDRQCGSSLQAIHFGAQAVMSETQDLVICGGVESMSLVPIGSNINDSLSLGRGVPRGERIDELYPGIEFSQFSGAELLAQKYHISRNELDKFGVLSHQRAAQATQNGYFHREIVPVEITTEDGSLETHTVDEGIRYDANLESMQGLKTLFEGGVITAGTASQISDGAAAVMIANRRAVERYNLPVRARIHTLTVVGSDPEIMLEGPVPATEKLLERAGLTIDDIDLYEVNEAFGSVPLAWAKALGADLRKLNVNGGAQSLGHPLGATGAKLTTTLLHELERREARYGLIAICEGGGTANATLIERMDGIDW</sequence>
<evidence type="ECO:0000256" key="3">
    <source>
        <dbReference type="ARBA" id="ARBA00023315"/>
    </source>
</evidence>
<evidence type="ECO:0000256" key="2">
    <source>
        <dbReference type="ARBA" id="ARBA00022679"/>
    </source>
</evidence>
<gene>
    <name evidence="8" type="ORF">PS2015_1610</name>
</gene>
<dbReference type="PANTHER" id="PTHR43365:SF1">
    <property type="entry name" value="ACETYL-COA C-ACYLTRANSFERASE"/>
    <property type="match status" value="1"/>
</dbReference>
<evidence type="ECO:0000313" key="8">
    <source>
        <dbReference type="EMBL" id="ALO46263.1"/>
    </source>
</evidence>
<protein>
    <submittedName>
        <fullName evidence="8">Acetyl-CoA acetyltransferase</fullName>
    </submittedName>
</protein>